<gene>
    <name evidence="5" type="ORF">SAMN04488057_105350</name>
</gene>
<organism evidence="5 6">
    <name type="scientific">Cyclobacterium lianum</name>
    <dbReference type="NCBI Taxonomy" id="388280"/>
    <lineage>
        <taxon>Bacteria</taxon>
        <taxon>Pseudomonadati</taxon>
        <taxon>Bacteroidota</taxon>
        <taxon>Cytophagia</taxon>
        <taxon>Cytophagales</taxon>
        <taxon>Cyclobacteriaceae</taxon>
        <taxon>Cyclobacterium</taxon>
    </lineage>
</organism>
<evidence type="ECO:0000313" key="6">
    <source>
        <dbReference type="Proteomes" id="UP000184513"/>
    </source>
</evidence>
<dbReference type="PROSITE" id="PS00041">
    <property type="entry name" value="HTH_ARAC_FAMILY_1"/>
    <property type="match status" value="1"/>
</dbReference>
<dbReference type="PANTHER" id="PTHR43280:SF28">
    <property type="entry name" value="HTH-TYPE TRANSCRIPTIONAL ACTIVATOR RHAS"/>
    <property type="match status" value="1"/>
</dbReference>
<proteinExistence type="predicted"/>
<dbReference type="AlphaFoldDB" id="A0A1M7NI77"/>
<reference evidence="5 6" key="1">
    <citation type="submission" date="2016-11" db="EMBL/GenBank/DDBJ databases">
        <authorList>
            <person name="Jaros S."/>
            <person name="Januszkiewicz K."/>
            <person name="Wedrychowicz H."/>
        </authorList>
    </citation>
    <scope>NUCLEOTIDE SEQUENCE [LARGE SCALE GENOMIC DNA]</scope>
    <source>
        <strain evidence="5 6">CGMCC 1.6102</strain>
    </source>
</reference>
<dbReference type="SUPFAM" id="SSF46689">
    <property type="entry name" value="Homeodomain-like"/>
    <property type="match status" value="1"/>
</dbReference>
<evidence type="ECO:0000313" key="5">
    <source>
        <dbReference type="EMBL" id="SHN03501.1"/>
    </source>
</evidence>
<dbReference type="Gene3D" id="1.10.10.60">
    <property type="entry name" value="Homeodomain-like"/>
    <property type="match status" value="1"/>
</dbReference>
<dbReference type="PANTHER" id="PTHR43280">
    <property type="entry name" value="ARAC-FAMILY TRANSCRIPTIONAL REGULATOR"/>
    <property type="match status" value="1"/>
</dbReference>
<feature type="domain" description="HTH araC/xylS-type" evidence="4">
    <location>
        <begin position="82"/>
        <end position="161"/>
    </location>
</feature>
<sequence length="178" mass="20195">MAVTNLLDSMDVQFEKVELGEVCFETEPEQSFLRDFEAKLVDMGFSLSKSREAMWVEKVKLELITLLEGDKVYGEVSLSSLLSQKTGLPYSRLSNLFSREQGLSIEQYFIGLKIEKAKEWMSYGSMNISEIAWSLGYSSVQHFSSQFKKVAGITPSHFKSLNQKPRRSLDQVGKAKLC</sequence>
<keyword evidence="1" id="KW-0805">Transcription regulation</keyword>
<dbReference type="GO" id="GO:0003700">
    <property type="term" value="F:DNA-binding transcription factor activity"/>
    <property type="evidence" value="ECO:0007669"/>
    <property type="project" value="InterPro"/>
</dbReference>
<protein>
    <submittedName>
        <fullName evidence="5">Helix-turn-helix domain-containing protein</fullName>
    </submittedName>
</protein>
<dbReference type="PRINTS" id="PR00032">
    <property type="entry name" value="HTHARAC"/>
</dbReference>
<accession>A0A1M7NI77</accession>
<name>A0A1M7NI77_9BACT</name>
<keyword evidence="6" id="KW-1185">Reference proteome</keyword>
<dbReference type="InterPro" id="IPR018060">
    <property type="entry name" value="HTH_AraC"/>
</dbReference>
<dbReference type="STRING" id="388280.SAMN04488057_105350"/>
<evidence type="ECO:0000256" key="3">
    <source>
        <dbReference type="ARBA" id="ARBA00023163"/>
    </source>
</evidence>
<dbReference type="GO" id="GO:0043565">
    <property type="term" value="F:sequence-specific DNA binding"/>
    <property type="evidence" value="ECO:0007669"/>
    <property type="project" value="InterPro"/>
</dbReference>
<evidence type="ECO:0000256" key="2">
    <source>
        <dbReference type="ARBA" id="ARBA00023125"/>
    </source>
</evidence>
<dbReference type="RefSeq" id="WP_178371479.1">
    <property type="nucleotide sequence ID" value="NZ_FRCY01000005.1"/>
</dbReference>
<dbReference type="EMBL" id="FRCY01000005">
    <property type="protein sequence ID" value="SHN03501.1"/>
    <property type="molecule type" value="Genomic_DNA"/>
</dbReference>
<dbReference type="InterPro" id="IPR009057">
    <property type="entry name" value="Homeodomain-like_sf"/>
</dbReference>
<dbReference type="PROSITE" id="PS01124">
    <property type="entry name" value="HTH_ARAC_FAMILY_2"/>
    <property type="match status" value="1"/>
</dbReference>
<keyword evidence="2" id="KW-0238">DNA-binding</keyword>
<evidence type="ECO:0000259" key="4">
    <source>
        <dbReference type="PROSITE" id="PS01124"/>
    </source>
</evidence>
<evidence type="ECO:0000256" key="1">
    <source>
        <dbReference type="ARBA" id="ARBA00023015"/>
    </source>
</evidence>
<dbReference type="Proteomes" id="UP000184513">
    <property type="component" value="Unassembled WGS sequence"/>
</dbReference>
<dbReference type="Pfam" id="PF12833">
    <property type="entry name" value="HTH_18"/>
    <property type="match status" value="1"/>
</dbReference>
<dbReference type="InterPro" id="IPR018062">
    <property type="entry name" value="HTH_AraC-typ_CS"/>
</dbReference>
<dbReference type="SMART" id="SM00342">
    <property type="entry name" value="HTH_ARAC"/>
    <property type="match status" value="1"/>
</dbReference>
<dbReference type="InterPro" id="IPR020449">
    <property type="entry name" value="Tscrpt_reg_AraC-type_HTH"/>
</dbReference>
<keyword evidence="3" id="KW-0804">Transcription</keyword>